<reference evidence="2" key="1">
    <citation type="submission" date="2016-10" db="EMBL/GenBank/DDBJ databases">
        <authorList>
            <person name="Varghese N."/>
            <person name="Submissions S."/>
        </authorList>
    </citation>
    <scope>NUCLEOTIDE SEQUENCE [LARGE SCALE GENOMIC DNA]</scope>
    <source>
        <strain evidence="2">CGMCC 1.12402</strain>
    </source>
</reference>
<proteinExistence type="predicted"/>
<protein>
    <submittedName>
        <fullName evidence="1">Uncharacterized protein</fullName>
    </submittedName>
</protein>
<sequence length="379" mass="42259">MKEKGLLFRSEETLESAIKCPRPINLDKLKVAEQIFSAVSPLAAFGVSLPVTAAYFATKGIFKWDISDAFDPEAKLFANEIEWDEGKMASISSNIVANALQGDMGLDLTFTSKCSFTPPFEDEGTDGWDPKLSNFQDQVTFMIKPFNYNGVDTPTYFSVDQNGCVPETNNKAVDYSSTKTWKVDSGFKAGASKKGVEGSLDFKVGYSFSESAKVRVSDFEIVKASDSKENSVAWLMTMKNMYEDLNRPAPYHIKNLNSLVVKGALTNWLHMVPDLATYDMNPEVMATFRCSNENLKNIKGKKLYFKVLMTQQLKHIEIVGRWGLRGGRMGGLPMTVPGSTVLEAVLELDVENKSTKVIKHESKYWSIRNIANKDVKPLI</sequence>
<dbReference type="GeneID" id="99987991"/>
<dbReference type="STRING" id="1267423.SAMN05216290_3314"/>
<gene>
    <name evidence="1" type="ORF">SAMN05216290_3314</name>
</gene>
<name>A0A1I0RB92_9BACT</name>
<dbReference type="AlphaFoldDB" id="A0A1I0RB92"/>
<evidence type="ECO:0000313" key="2">
    <source>
        <dbReference type="Proteomes" id="UP000199437"/>
    </source>
</evidence>
<dbReference type="RefSeq" id="WP_090259931.1">
    <property type="nucleotide sequence ID" value="NZ_FOIR01000003.1"/>
</dbReference>
<dbReference type="EMBL" id="FOIR01000003">
    <property type="protein sequence ID" value="SEW37535.1"/>
    <property type="molecule type" value="Genomic_DNA"/>
</dbReference>
<organism evidence="1 2">
    <name type="scientific">Roseivirga pacifica</name>
    <dbReference type="NCBI Taxonomy" id="1267423"/>
    <lineage>
        <taxon>Bacteria</taxon>
        <taxon>Pseudomonadati</taxon>
        <taxon>Bacteroidota</taxon>
        <taxon>Cytophagia</taxon>
        <taxon>Cytophagales</taxon>
        <taxon>Roseivirgaceae</taxon>
        <taxon>Roseivirga</taxon>
    </lineage>
</organism>
<keyword evidence="2" id="KW-1185">Reference proteome</keyword>
<dbReference type="Proteomes" id="UP000199437">
    <property type="component" value="Unassembled WGS sequence"/>
</dbReference>
<evidence type="ECO:0000313" key="1">
    <source>
        <dbReference type="EMBL" id="SEW37535.1"/>
    </source>
</evidence>
<accession>A0A1I0RB92</accession>